<dbReference type="Proteomes" id="UP001528850">
    <property type="component" value="Unassembled WGS sequence"/>
</dbReference>
<comment type="caution">
    <text evidence="2">The sequence shown here is derived from an EMBL/GenBank/DDBJ whole genome shotgun (WGS) entry which is preliminary data.</text>
</comment>
<feature type="compositionally biased region" description="Basic and acidic residues" evidence="1">
    <location>
        <begin position="10"/>
        <end position="21"/>
    </location>
</feature>
<organism evidence="2 3">
    <name type="scientific">Luteibacter sahnii</name>
    <dbReference type="NCBI Taxonomy" id="3021977"/>
    <lineage>
        <taxon>Bacteria</taxon>
        <taxon>Pseudomonadati</taxon>
        <taxon>Pseudomonadota</taxon>
        <taxon>Gammaproteobacteria</taxon>
        <taxon>Lysobacterales</taxon>
        <taxon>Rhodanobacteraceae</taxon>
        <taxon>Luteibacter</taxon>
    </lineage>
</organism>
<reference evidence="2 3" key="1">
    <citation type="journal article" date="2024" name="Curr. Microbiol.">
        <title>Luteibacter sahnii sp. nov., A Novel Yellow-Colored Xanthomonadin Pigment Producing Probiotic Bacterium from Healthy Rice Seed Microbiome.</title>
        <authorList>
            <person name="Jaiswal G."/>
            <person name="Rana R."/>
            <person name="Nayak P.K."/>
            <person name="Chouhan R."/>
            <person name="Gandhi S.G."/>
            <person name="Patel H.K."/>
            <person name="Patil P.B."/>
        </authorList>
    </citation>
    <scope>NUCLEOTIDE SEQUENCE [LARGE SCALE GENOMIC DNA]</scope>
    <source>
        <strain evidence="2 3">PPL201</strain>
    </source>
</reference>
<keyword evidence="3" id="KW-1185">Reference proteome</keyword>
<evidence type="ECO:0000313" key="3">
    <source>
        <dbReference type="Proteomes" id="UP001528850"/>
    </source>
</evidence>
<sequence>MPPQSPIRILEPRLRFPEDALARPAEGQPPDQLLKASVQDQDIVLTLTYPLPDPQEDDVSDVIQLVVDGNAIGEPLELRAYGPGDTIPLRLPASERPTTTTQDRRTTGINYKVTYLSGGAGVERGPDDQSFVTDIVRPGDASIASPVFSDDVLQHGVLLGSLRQDEAGALYLPAQIKGYTHQAIGDRITGIIDGGLRSAPVELTSDDIGRDITLRFYRDVLAVVDDGRSHAFTYDVEDRAGNVSVRPDAIDLIVSIAPRFRAALVPGAADGLVTSEDIAPEGGVRVLIPGNDVFRGGDTLRVTWNTHAYGPFTIDAANAGNDPVLAFVVPYRDVYGDWHASAQDSDVDVEADVDYEVFRGGLPFGQPASPAVAPVNLFGPGGEDPAPERPWHGNLRPPVVRAREGDPPNTIPADAIGKDAVATLPGVTAADPASASFRAGDRLQLYWDDQPVDADVVVVDEGVDVLRIVPGDVVRPGTWRVHYLARRRIAAGFDNVARSPSCDVIVMDPSELPGAGEPLQAAVWMEGTDVPPQIDYTEAQSGGGTPVRILRYANMKVGDHVSATFRGYRTTVPNKDPIDESLTTFRIDVTDDDERNGYVELVVPTDTLMLIDYGSATFDYCVTNTAGRAQARQAWVYVSTRH</sequence>
<proteinExistence type="predicted"/>
<name>A0ABT6BCM3_9GAMM</name>
<feature type="region of interest" description="Disordered" evidence="1">
    <location>
        <begin position="1"/>
        <end position="31"/>
    </location>
</feature>
<accession>A0ABT6BCM3</accession>
<dbReference type="RefSeq" id="WP_320551815.1">
    <property type="nucleotide sequence ID" value="NZ_JAQLOK010000004.1"/>
</dbReference>
<dbReference type="EMBL" id="JARJJS010000003">
    <property type="protein sequence ID" value="MDF4025881.1"/>
    <property type="molecule type" value="Genomic_DNA"/>
</dbReference>
<evidence type="ECO:0000256" key="1">
    <source>
        <dbReference type="SAM" id="MobiDB-lite"/>
    </source>
</evidence>
<protein>
    <submittedName>
        <fullName evidence="2">Uncharacterized protein</fullName>
    </submittedName>
</protein>
<evidence type="ECO:0000313" key="2">
    <source>
        <dbReference type="EMBL" id="MDF4025881.1"/>
    </source>
</evidence>
<gene>
    <name evidence="2" type="ORF">P3W24_12965</name>
</gene>